<gene>
    <name evidence="1" type="ORF">SAMN00777080_0719</name>
</gene>
<keyword evidence="2" id="KW-1185">Reference proteome</keyword>
<organism evidence="1 2">
    <name type="scientific">Aquiflexum balticum DSM 16537</name>
    <dbReference type="NCBI Taxonomy" id="758820"/>
    <lineage>
        <taxon>Bacteria</taxon>
        <taxon>Pseudomonadati</taxon>
        <taxon>Bacteroidota</taxon>
        <taxon>Cytophagia</taxon>
        <taxon>Cytophagales</taxon>
        <taxon>Cyclobacteriaceae</taxon>
        <taxon>Aquiflexum</taxon>
    </lineage>
</organism>
<dbReference type="RefSeq" id="WP_084119015.1">
    <property type="nucleotide sequence ID" value="NZ_LT838813.1"/>
</dbReference>
<accession>A0A1W2GZR9</accession>
<dbReference type="AlphaFoldDB" id="A0A1W2GZR9"/>
<dbReference type="PROSITE" id="PS51257">
    <property type="entry name" value="PROKAR_LIPOPROTEIN"/>
    <property type="match status" value="1"/>
</dbReference>
<dbReference type="Proteomes" id="UP000192333">
    <property type="component" value="Chromosome I"/>
</dbReference>
<proteinExistence type="predicted"/>
<evidence type="ECO:0000313" key="1">
    <source>
        <dbReference type="EMBL" id="SMD42180.1"/>
    </source>
</evidence>
<evidence type="ECO:0000313" key="2">
    <source>
        <dbReference type="Proteomes" id="UP000192333"/>
    </source>
</evidence>
<sequence>MKISTIFSLLFLLLFSSSCENLERKFQEKVNLINEKAQSLDSLMNEELEKMGSLDSMINRELDKVNSLDSLIDQKLDKVNSLDSLFNDTSSKVDSMVQGKMDRINRIIN</sequence>
<name>A0A1W2GZR9_9BACT</name>
<reference evidence="2" key="1">
    <citation type="submission" date="2017-04" db="EMBL/GenBank/DDBJ databases">
        <authorList>
            <person name="Varghese N."/>
            <person name="Submissions S."/>
        </authorList>
    </citation>
    <scope>NUCLEOTIDE SEQUENCE [LARGE SCALE GENOMIC DNA]</scope>
    <source>
        <strain evidence="2">DSM 16537</strain>
    </source>
</reference>
<protein>
    <submittedName>
        <fullName evidence="1">Uncharacterized protein</fullName>
    </submittedName>
</protein>
<dbReference type="OrthoDB" id="839863at2"/>
<dbReference type="EMBL" id="LT838813">
    <property type="protein sequence ID" value="SMD42180.1"/>
    <property type="molecule type" value="Genomic_DNA"/>
</dbReference>